<feature type="domain" description="Alpha-N-acetylglucosaminidase N-terminal" evidence="4">
    <location>
        <begin position="37"/>
        <end position="120"/>
    </location>
</feature>
<feature type="chain" id="PRO_5006070337" description="Alpha-N-acetylglucosaminidase" evidence="2">
    <location>
        <begin position="26"/>
        <end position="832"/>
    </location>
</feature>
<dbReference type="EMBL" id="GDRN01065912">
    <property type="protein sequence ID" value="JAI64620.1"/>
    <property type="molecule type" value="Transcribed_RNA"/>
</dbReference>
<evidence type="ECO:0008006" key="7">
    <source>
        <dbReference type="Google" id="ProtNLM"/>
    </source>
</evidence>
<feature type="domain" description="Alpha-N-acetylglucosaminidase C-terminal" evidence="5">
    <location>
        <begin position="620"/>
        <end position="804"/>
    </location>
</feature>
<keyword evidence="1" id="KW-0378">Hydrolase</keyword>
<evidence type="ECO:0000313" key="6">
    <source>
        <dbReference type="EMBL" id="JAI64620.1"/>
    </source>
</evidence>
<dbReference type="PANTHER" id="PTHR12872:SF1">
    <property type="entry name" value="ALPHA-N-ACETYLGLUCOSAMINIDASE"/>
    <property type="match status" value="1"/>
</dbReference>
<dbReference type="InterPro" id="IPR024733">
    <property type="entry name" value="NAGLU_tim-barrel"/>
</dbReference>
<evidence type="ECO:0000259" key="5">
    <source>
        <dbReference type="Pfam" id="PF12972"/>
    </source>
</evidence>
<dbReference type="Pfam" id="PF05089">
    <property type="entry name" value="NAGLU"/>
    <property type="match status" value="1"/>
</dbReference>
<proteinExistence type="predicted"/>
<dbReference type="Gene3D" id="3.30.379.10">
    <property type="entry name" value="Chitobiase/beta-hexosaminidase domain 2-like"/>
    <property type="match status" value="1"/>
</dbReference>
<dbReference type="InterPro" id="IPR029018">
    <property type="entry name" value="Hex-like_dom2"/>
</dbReference>
<dbReference type="InterPro" id="IPR024732">
    <property type="entry name" value="NAGLU_C"/>
</dbReference>
<evidence type="ECO:0000259" key="4">
    <source>
        <dbReference type="Pfam" id="PF12971"/>
    </source>
</evidence>
<dbReference type="PANTHER" id="PTHR12872">
    <property type="entry name" value="ALPHA-N-ACETYLGLUCOSAMINIDASE"/>
    <property type="match status" value="1"/>
</dbReference>
<accession>A0A0P4W7K1</accession>
<dbReference type="Pfam" id="PF12972">
    <property type="entry name" value="NAGLU_C"/>
    <property type="match status" value="2"/>
</dbReference>
<dbReference type="InterPro" id="IPR024240">
    <property type="entry name" value="NAGLU_N"/>
</dbReference>
<evidence type="ECO:0000256" key="2">
    <source>
        <dbReference type="SAM" id="SignalP"/>
    </source>
</evidence>
<protein>
    <recommendedName>
        <fullName evidence="7">Alpha-N-acetylglucosaminidase</fullName>
    </recommendedName>
</protein>
<dbReference type="SUPFAM" id="SSF51445">
    <property type="entry name" value="(Trans)glycosidases"/>
    <property type="match status" value="1"/>
</dbReference>
<dbReference type="GO" id="GO:0016787">
    <property type="term" value="F:hydrolase activity"/>
    <property type="evidence" value="ECO:0007669"/>
    <property type="project" value="UniProtKB-KW"/>
</dbReference>
<dbReference type="Gene3D" id="1.20.120.670">
    <property type="entry name" value="N-acetyl-b-d-glucoasminidase"/>
    <property type="match status" value="2"/>
</dbReference>
<feature type="domain" description="Alpha-N-acetylglucosaminidase tim-barrel" evidence="3">
    <location>
        <begin position="133"/>
        <end position="467"/>
    </location>
</feature>
<dbReference type="InterPro" id="IPR017853">
    <property type="entry name" value="GH"/>
</dbReference>
<dbReference type="AlphaFoldDB" id="A0A0P4W7K1"/>
<keyword evidence="2" id="KW-0732">Signal</keyword>
<name>A0A0P4W7K1_SCYOL</name>
<feature type="signal peptide" evidence="2">
    <location>
        <begin position="1"/>
        <end position="25"/>
    </location>
</feature>
<dbReference type="InterPro" id="IPR007781">
    <property type="entry name" value="NAGLU"/>
</dbReference>
<evidence type="ECO:0000256" key="1">
    <source>
        <dbReference type="ARBA" id="ARBA00022801"/>
    </source>
</evidence>
<dbReference type="Gene3D" id="3.20.20.80">
    <property type="entry name" value="Glycosidases"/>
    <property type="match status" value="1"/>
</dbReference>
<dbReference type="Pfam" id="PF12971">
    <property type="entry name" value="NAGLU_N"/>
    <property type="match status" value="1"/>
</dbReference>
<sequence length="832" mass="95723">MKSPEWCSFLVLPILLVTATQEVYTDVLPTPDVMKGAVEGLLTRLLHNRGRDFTVEIGGVTGEKDYFKVHGEGVEGRPVQVWAGTGVAAALGVMTYLKYLCNASVSWEANQLSNLPDVWPKGIIESQLLDRYRYYSNPCVFSYSYAFWSWERWEKEIDLMALMGINLALALNGEEAIWREVYRDLGLTEKELEEHFAGYAFLAWGRMGNIERWGGPLSIYWQEEKLKLQKRIVARMRELGMFTVLPAFSGHVPKGILRVFPTANITRLSAWAHFSEPYTRTYFLNPQDPLFEKITGAFIKKMTVELGSDHFYLVDPFNEMKPVSSDLTYLEGVSQAIYGALKKGDPEAVWVTQGWMFFSDRDFWQKPQAKAYLTAVPQGKMLVLDLVAEDSPQYGRLESYFGQPFIFCLLNNYGGVRGIYGNVNVLLKNLADARQYPNSSLIGTGMTPEGIGSNYVIFDLLSEMSWRSHIRDVQEWAVQYSRRRYSVQDENLEDAWKLLMSSIYNSSGPIRYHGTYNLLMLRPRLNPKTQMWYYLKDLVRAWDLLIGTTKEQMTYQNSQEPRLLNMIMNPTEASFKGKIFRVHCGRNEAQREGKMCRFLKKKNKKRMISTNVKINGGVHLLEEETLKYDLVEVTRELMQVAATDVIKTLIRNYRKRDIAAIENSSNQLQELISDMNILLGSNSNYLLGSWVQSALNWSNDTQEHSLLRRNSLYQISLWGPNGEILDYAVKQWNGVMERYVGPRWSAFSEALLSAAKTGVALDMAKFKASVFEAVEKPFAEDLETFYPSSPIGDSVKLAVRMHEKYRPLFTQRKLMKQYMKLREELEEPRMRV</sequence>
<evidence type="ECO:0000259" key="3">
    <source>
        <dbReference type="Pfam" id="PF05089"/>
    </source>
</evidence>
<feature type="domain" description="Alpha-N-acetylglucosaminidase C-terminal" evidence="5">
    <location>
        <begin position="476"/>
        <end position="553"/>
    </location>
</feature>
<reference evidence="6" key="1">
    <citation type="submission" date="2015-09" db="EMBL/GenBank/DDBJ databases">
        <title>Scylla olivacea transcriptome.</title>
        <authorList>
            <person name="Ikhwanuddin M."/>
        </authorList>
    </citation>
    <scope>NUCLEOTIDE SEQUENCE</scope>
</reference>
<organism evidence="6">
    <name type="scientific">Scylla olivacea</name>
    <name type="common">Orange mud crab</name>
    <name type="synonym">Cancer olivacea</name>
    <dbReference type="NCBI Taxonomy" id="85551"/>
    <lineage>
        <taxon>Eukaryota</taxon>
        <taxon>Metazoa</taxon>
        <taxon>Ecdysozoa</taxon>
        <taxon>Arthropoda</taxon>
        <taxon>Crustacea</taxon>
        <taxon>Multicrustacea</taxon>
        <taxon>Malacostraca</taxon>
        <taxon>Eumalacostraca</taxon>
        <taxon>Eucarida</taxon>
        <taxon>Decapoda</taxon>
        <taxon>Pleocyemata</taxon>
        <taxon>Brachyura</taxon>
        <taxon>Eubrachyura</taxon>
        <taxon>Portunoidea</taxon>
        <taxon>Portunidae</taxon>
        <taxon>Portuninae</taxon>
        <taxon>Scylla</taxon>
    </lineage>
</organism>